<organism evidence="3 4">
    <name type="scientific">Perkinsus olseni</name>
    <name type="common">Perkinsus atlanticus</name>
    <dbReference type="NCBI Taxonomy" id="32597"/>
    <lineage>
        <taxon>Eukaryota</taxon>
        <taxon>Sar</taxon>
        <taxon>Alveolata</taxon>
        <taxon>Perkinsozoa</taxon>
        <taxon>Perkinsea</taxon>
        <taxon>Perkinsida</taxon>
        <taxon>Perkinsidae</taxon>
        <taxon>Perkinsus</taxon>
    </lineage>
</organism>
<comment type="caution">
    <text evidence="3">The sequence shown here is derived from an EMBL/GenBank/DDBJ whole genome shotgun (WGS) entry which is preliminary data.</text>
</comment>
<reference evidence="3 4" key="1">
    <citation type="submission" date="2020-04" db="EMBL/GenBank/DDBJ databases">
        <title>Perkinsus olseni comparative genomics.</title>
        <authorList>
            <person name="Bogema D.R."/>
        </authorList>
    </citation>
    <scope>NUCLEOTIDE SEQUENCE [LARGE SCALE GENOMIC DNA]</scope>
    <source>
        <strain evidence="3">ATCC PRA-205</strain>
    </source>
</reference>
<feature type="region of interest" description="Disordered" evidence="2">
    <location>
        <begin position="380"/>
        <end position="438"/>
    </location>
</feature>
<feature type="compositionally biased region" description="Basic residues" evidence="2">
    <location>
        <begin position="413"/>
        <end position="422"/>
    </location>
</feature>
<evidence type="ECO:0000256" key="2">
    <source>
        <dbReference type="SAM" id="MobiDB-lite"/>
    </source>
</evidence>
<sequence>MASLNASSAPSFMAAQKPANTARSSEMVSLNASSATSFMAAQKPANSARSSELGSLNASSAPSFMAAQKPANTARSSELVSVLLHLVQRSVDMAAINVLIDEIAAQSEAEQVLVDAVKIALTQYGITTGIMLAATNKETIDQVAAASAGATEGPEDVTERRTATAATLLSACQSEAENQMKIIRERIRNEEREAQKQRAAVALGTLCNDLAEANLRMSMKPNLLCPEPIVKKLADNPAGFVSLGDFAHSKGSYEGRVETVTTIDGSVAQYRTQDNRKARVDTVGKWMQCFCRYAAMLQLVPGGRAAVDLGCLMSYACQVGALFDENSVGHVLEAEEAYRRAGSLAVISGTISMSDLFGNEAYVSTGLELEINKSLNRARRNAKGKGGFSGKGGGKGGKAARTDASHGVQNGKGGRKGKGKGRRPNDRARPYEQAQSEA</sequence>
<evidence type="ECO:0000313" key="4">
    <source>
        <dbReference type="Proteomes" id="UP000574390"/>
    </source>
</evidence>
<gene>
    <name evidence="3" type="ORF">FOZ62_023547</name>
</gene>
<evidence type="ECO:0000313" key="3">
    <source>
        <dbReference type="EMBL" id="KAF4737492.1"/>
    </source>
</evidence>
<feature type="coiled-coil region" evidence="1">
    <location>
        <begin position="173"/>
        <end position="200"/>
    </location>
</feature>
<dbReference type="AlphaFoldDB" id="A0A7J6SY48"/>
<feature type="compositionally biased region" description="Gly residues" evidence="2">
    <location>
        <begin position="384"/>
        <end position="397"/>
    </location>
</feature>
<evidence type="ECO:0000256" key="1">
    <source>
        <dbReference type="SAM" id="Coils"/>
    </source>
</evidence>
<protein>
    <submittedName>
        <fullName evidence="3">Uncharacterized protein</fullName>
    </submittedName>
</protein>
<dbReference type="Proteomes" id="UP000574390">
    <property type="component" value="Unassembled WGS sequence"/>
</dbReference>
<keyword evidence="1" id="KW-0175">Coiled coil</keyword>
<name>A0A7J6SY48_PEROL</name>
<accession>A0A7J6SY48</accession>
<proteinExistence type="predicted"/>
<dbReference type="EMBL" id="JABANM010011564">
    <property type="protein sequence ID" value="KAF4737492.1"/>
    <property type="molecule type" value="Genomic_DNA"/>
</dbReference>